<gene>
    <name evidence="1" type="ORF">O1611_g2812</name>
</gene>
<evidence type="ECO:0000313" key="2">
    <source>
        <dbReference type="Proteomes" id="UP001153332"/>
    </source>
</evidence>
<keyword evidence="2" id="KW-1185">Reference proteome</keyword>
<reference evidence="1" key="1">
    <citation type="submission" date="2022-12" db="EMBL/GenBank/DDBJ databases">
        <title>Genome Sequence of Lasiodiplodia mahajangana.</title>
        <authorList>
            <person name="Buettner E."/>
        </authorList>
    </citation>
    <scope>NUCLEOTIDE SEQUENCE</scope>
    <source>
        <strain evidence="1">VT137</strain>
    </source>
</reference>
<evidence type="ECO:0000313" key="1">
    <source>
        <dbReference type="EMBL" id="KAJ8130816.1"/>
    </source>
</evidence>
<organism evidence="1 2">
    <name type="scientific">Lasiodiplodia mahajangana</name>
    <dbReference type="NCBI Taxonomy" id="1108764"/>
    <lineage>
        <taxon>Eukaryota</taxon>
        <taxon>Fungi</taxon>
        <taxon>Dikarya</taxon>
        <taxon>Ascomycota</taxon>
        <taxon>Pezizomycotina</taxon>
        <taxon>Dothideomycetes</taxon>
        <taxon>Dothideomycetes incertae sedis</taxon>
        <taxon>Botryosphaeriales</taxon>
        <taxon>Botryosphaeriaceae</taxon>
        <taxon>Lasiodiplodia</taxon>
    </lineage>
</organism>
<comment type="caution">
    <text evidence="1">The sequence shown here is derived from an EMBL/GenBank/DDBJ whole genome shotgun (WGS) entry which is preliminary data.</text>
</comment>
<sequence>MSTRPWAIALSFLSITALAVSQSTLGLIDTLVASGASKFASSIQSDPDVLQMYLSGEFQTVFAPSDSVFDSIIQERALSPRERQQAAFQATKGEVNLGIASRTLPGSILETANKSPQLDGQGQKVVVDTRPSNVTNLTKRWNPQFSLRQRQRSIDATPSLLKVTAGLGNTTNVIKGDIPFDGGIIHITDSYFTLPESLSSTSKATGQTAFSGLLSKSNMTSTLDSMHSVTVFFPSNAAFSATNTTASPPELLSNHVVAGTVSYLPDLKDGTVLKTQRGETLAISVRGGIYYVNGARITQANLILSNGVGHIIDKVLAPKPFTPPVPASASAQMAKLAEVIGVASIIALLPFI</sequence>
<protein>
    <submittedName>
        <fullName evidence="1">Uncharacterized protein</fullName>
    </submittedName>
</protein>
<proteinExistence type="predicted"/>
<name>A0ACC2JTT2_9PEZI</name>
<dbReference type="Proteomes" id="UP001153332">
    <property type="component" value="Unassembled WGS sequence"/>
</dbReference>
<accession>A0ACC2JTT2</accession>
<dbReference type="EMBL" id="JAPUUL010000417">
    <property type="protein sequence ID" value="KAJ8130816.1"/>
    <property type="molecule type" value="Genomic_DNA"/>
</dbReference>